<organism evidence="2 3">
    <name type="scientific">Coprinellus micaceus</name>
    <name type="common">Glistening ink-cap mushroom</name>
    <name type="synonym">Coprinus micaceus</name>
    <dbReference type="NCBI Taxonomy" id="71717"/>
    <lineage>
        <taxon>Eukaryota</taxon>
        <taxon>Fungi</taxon>
        <taxon>Dikarya</taxon>
        <taxon>Basidiomycota</taxon>
        <taxon>Agaricomycotina</taxon>
        <taxon>Agaricomycetes</taxon>
        <taxon>Agaricomycetidae</taxon>
        <taxon>Agaricales</taxon>
        <taxon>Agaricineae</taxon>
        <taxon>Psathyrellaceae</taxon>
        <taxon>Coprinellus</taxon>
    </lineage>
</organism>
<accession>A0A4Y7SYK8</accession>
<gene>
    <name evidence="2" type="ORF">FA13DRAFT_1737486</name>
</gene>
<protein>
    <submittedName>
        <fullName evidence="2">Uncharacterized protein</fullName>
    </submittedName>
</protein>
<name>A0A4Y7SYK8_COPMI</name>
<dbReference type="AlphaFoldDB" id="A0A4Y7SYK8"/>
<comment type="caution">
    <text evidence="2">The sequence shown here is derived from an EMBL/GenBank/DDBJ whole genome shotgun (WGS) entry which is preliminary data.</text>
</comment>
<dbReference type="OrthoDB" id="10642271at2759"/>
<evidence type="ECO:0000313" key="2">
    <source>
        <dbReference type="EMBL" id="TEB26309.1"/>
    </source>
</evidence>
<feature type="compositionally biased region" description="Polar residues" evidence="1">
    <location>
        <begin position="239"/>
        <end position="254"/>
    </location>
</feature>
<dbReference type="EMBL" id="QPFP01000049">
    <property type="protein sequence ID" value="TEB26309.1"/>
    <property type="molecule type" value="Genomic_DNA"/>
</dbReference>
<evidence type="ECO:0000256" key="1">
    <source>
        <dbReference type="SAM" id="MobiDB-lite"/>
    </source>
</evidence>
<feature type="compositionally biased region" description="Low complexity" evidence="1">
    <location>
        <begin position="133"/>
        <end position="170"/>
    </location>
</feature>
<feature type="compositionally biased region" description="Polar residues" evidence="1">
    <location>
        <begin position="66"/>
        <end position="77"/>
    </location>
</feature>
<feature type="region of interest" description="Disordered" evidence="1">
    <location>
        <begin position="133"/>
        <end position="180"/>
    </location>
</feature>
<feature type="region of interest" description="Disordered" evidence="1">
    <location>
        <begin position="66"/>
        <end position="100"/>
    </location>
</feature>
<keyword evidence="3" id="KW-1185">Reference proteome</keyword>
<dbReference type="Proteomes" id="UP000298030">
    <property type="component" value="Unassembled WGS sequence"/>
</dbReference>
<sequence>MNLALVDSFRTSLILDTLAELNRTLFRDDAVYTNPDASSGSFPNQTSSVDTLTAIWNSSALLTCAQTTPSHPGTSEKTPIRHPAASSPNPSDGAPPTAQASQTLKDYGTYLAEKDSVWFLCAVLHLLSQRSNLPSCASSPSLPSEYLSPTSSSSSFDPSSSVPAPSDPKSTLTRTVRSPTIMDVTREHMAEVVVGGILGLLSRCGKACRGSTRNGNLNYPLRHNSSSNTTDRLRGLDPATTSRKVAGANSSVSEVNARKAPAQETLSPVKSRGANSKDGTRSESGRRGCSGRGVDEAEYAMVLGAAEQVLMVYA</sequence>
<feature type="compositionally biased region" description="Polar residues" evidence="1">
    <location>
        <begin position="213"/>
        <end position="230"/>
    </location>
</feature>
<proteinExistence type="predicted"/>
<evidence type="ECO:0000313" key="3">
    <source>
        <dbReference type="Proteomes" id="UP000298030"/>
    </source>
</evidence>
<feature type="region of interest" description="Disordered" evidence="1">
    <location>
        <begin position="213"/>
        <end position="292"/>
    </location>
</feature>
<reference evidence="2 3" key="1">
    <citation type="journal article" date="2019" name="Nat. Ecol. Evol.">
        <title>Megaphylogeny resolves global patterns of mushroom evolution.</title>
        <authorList>
            <person name="Varga T."/>
            <person name="Krizsan K."/>
            <person name="Foldi C."/>
            <person name="Dima B."/>
            <person name="Sanchez-Garcia M."/>
            <person name="Sanchez-Ramirez S."/>
            <person name="Szollosi G.J."/>
            <person name="Szarkandi J.G."/>
            <person name="Papp V."/>
            <person name="Albert L."/>
            <person name="Andreopoulos W."/>
            <person name="Angelini C."/>
            <person name="Antonin V."/>
            <person name="Barry K.W."/>
            <person name="Bougher N.L."/>
            <person name="Buchanan P."/>
            <person name="Buyck B."/>
            <person name="Bense V."/>
            <person name="Catcheside P."/>
            <person name="Chovatia M."/>
            <person name="Cooper J."/>
            <person name="Damon W."/>
            <person name="Desjardin D."/>
            <person name="Finy P."/>
            <person name="Geml J."/>
            <person name="Haridas S."/>
            <person name="Hughes K."/>
            <person name="Justo A."/>
            <person name="Karasinski D."/>
            <person name="Kautmanova I."/>
            <person name="Kiss B."/>
            <person name="Kocsube S."/>
            <person name="Kotiranta H."/>
            <person name="LaButti K.M."/>
            <person name="Lechner B.E."/>
            <person name="Liimatainen K."/>
            <person name="Lipzen A."/>
            <person name="Lukacs Z."/>
            <person name="Mihaltcheva S."/>
            <person name="Morgado L.N."/>
            <person name="Niskanen T."/>
            <person name="Noordeloos M.E."/>
            <person name="Ohm R.A."/>
            <person name="Ortiz-Santana B."/>
            <person name="Ovrebo C."/>
            <person name="Racz N."/>
            <person name="Riley R."/>
            <person name="Savchenko A."/>
            <person name="Shiryaev A."/>
            <person name="Soop K."/>
            <person name="Spirin V."/>
            <person name="Szebenyi C."/>
            <person name="Tomsovsky M."/>
            <person name="Tulloss R.E."/>
            <person name="Uehling J."/>
            <person name="Grigoriev I.V."/>
            <person name="Vagvolgyi C."/>
            <person name="Papp T."/>
            <person name="Martin F.M."/>
            <person name="Miettinen O."/>
            <person name="Hibbett D.S."/>
            <person name="Nagy L.G."/>
        </authorList>
    </citation>
    <scope>NUCLEOTIDE SEQUENCE [LARGE SCALE GENOMIC DNA]</scope>
    <source>
        <strain evidence="2 3">FP101781</strain>
    </source>
</reference>